<dbReference type="Proteomes" id="UP001195941">
    <property type="component" value="Unassembled WGS sequence"/>
</dbReference>
<protein>
    <submittedName>
        <fullName evidence="1">Uncharacterized protein</fullName>
    </submittedName>
</protein>
<organism evidence="1 2">
    <name type="scientific">Thalassovita aquimarina</name>
    <dbReference type="NCBI Taxonomy" id="2785917"/>
    <lineage>
        <taxon>Bacteria</taxon>
        <taxon>Pseudomonadati</taxon>
        <taxon>Pseudomonadota</taxon>
        <taxon>Alphaproteobacteria</taxon>
        <taxon>Rhodobacterales</taxon>
        <taxon>Roseobacteraceae</taxon>
        <taxon>Thalassovita</taxon>
    </lineage>
</organism>
<dbReference type="EMBL" id="JADMKU010000010">
    <property type="protein sequence ID" value="MBR9651898.1"/>
    <property type="molecule type" value="Genomic_DNA"/>
</dbReference>
<comment type="caution">
    <text evidence="1">The sequence shown here is derived from an EMBL/GenBank/DDBJ whole genome shotgun (WGS) entry which is preliminary data.</text>
</comment>
<evidence type="ECO:0000313" key="2">
    <source>
        <dbReference type="Proteomes" id="UP001195941"/>
    </source>
</evidence>
<proteinExistence type="predicted"/>
<dbReference type="RefSeq" id="WP_212701413.1">
    <property type="nucleotide sequence ID" value="NZ_JADMKU010000010.1"/>
</dbReference>
<accession>A0ABS5HTM2</accession>
<name>A0ABS5HTM2_9RHOB</name>
<reference evidence="1 2" key="1">
    <citation type="journal article" date="2021" name="Arch. Microbiol.">
        <title>Thalassobius aquimarinus sp. nov., isolated from the Sea of Japan seashore.</title>
        <authorList>
            <person name="Kurilenko V.V."/>
            <person name="Romanenko L.A."/>
            <person name="Chernysheva N.Y."/>
            <person name="Velansky P.V."/>
            <person name="Tekutyeva L.A."/>
            <person name="Isaeva M.P."/>
            <person name="Mikhailov V.V."/>
        </authorList>
    </citation>
    <scope>NUCLEOTIDE SEQUENCE [LARGE SCALE GENOMIC DNA]</scope>
    <source>
        <strain evidence="1 2">KMM 8518</strain>
    </source>
</reference>
<evidence type="ECO:0000313" key="1">
    <source>
        <dbReference type="EMBL" id="MBR9651898.1"/>
    </source>
</evidence>
<keyword evidence="2" id="KW-1185">Reference proteome</keyword>
<gene>
    <name evidence="1" type="ORF">IT775_12280</name>
</gene>
<sequence>MTRRHRNLQIRGVIYRDADHAAACLGVTATTVRAHARAGTLDRVGLGLNGPAPMPVSVRGQRFDSPEACAAHFDVGVDHVYKRLAAGRPDDIGLPNRRGQYRAKRVTIGPVRFRSMAEASRELGFGRDYVQRAYQRGSKLMQERILAAAMEYAAHGAGAACSANSGKGAHHE</sequence>